<dbReference type="AlphaFoldDB" id="A0AAE1R0Z9"/>
<evidence type="ECO:0000256" key="1">
    <source>
        <dbReference type="ARBA" id="ARBA00009995"/>
    </source>
</evidence>
<comment type="caution">
    <text evidence="2">The sequence shown here is derived from an EMBL/GenBank/DDBJ whole genome shotgun (WGS) entry which is preliminary data.</text>
</comment>
<sequence>MDEIVNRGNKASINEHSCLNWLDSMKPRSVIYASFSSLCHISSSQIKEIGLSLESSNVPFIWIIRGLNVSLTVEKWLSDENFEEKVYASFCGDGDGDGATSNNFLENREEITL</sequence>
<protein>
    <submittedName>
        <fullName evidence="2">Uncharacterized protein</fullName>
    </submittedName>
</protein>
<keyword evidence="3" id="KW-1185">Reference proteome</keyword>
<name>A0AAE1R0Z9_9SOLA</name>
<dbReference type="GO" id="GO:0035251">
    <property type="term" value="F:UDP-glucosyltransferase activity"/>
    <property type="evidence" value="ECO:0007669"/>
    <property type="project" value="TreeGrafter"/>
</dbReference>
<reference evidence="2" key="1">
    <citation type="submission" date="2023-12" db="EMBL/GenBank/DDBJ databases">
        <title>Genome assembly of Anisodus tanguticus.</title>
        <authorList>
            <person name="Wang Y.-J."/>
        </authorList>
    </citation>
    <scope>NUCLEOTIDE SEQUENCE</scope>
    <source>
        <strain evidence="2">KB-2021</strain>
        <tissue evidence="2">Leaf</tissue>
    </source>
</reference>
<accession>A0AAE1R0Z9</accession>
<dbReference type="EMBL" id="JAVYJV010000021">
    <property type="protein sequence ID" value="KAK4343078.1"/>
    <property type="molecule type" value="Genomic_DNA"/>
</dbReference>
<comment type="similarity">
    <text evidence="1">Belongs to the UDP-glycosyltransferase family.</text>
</comment>
<organism evidence="2 3">
    <name type="scientific">Anisodus tanguticus</name>
    <dbReference type="NCBI Taxonomy" id="243964"/>
    <lineage>
        <taxon>Eukaryota</taxon>
        <taxon>Viridiplantae</taxon>
        <taxon>Streptophyta</taxon>
        <taxon>Embryophyta</taxon>
        <taxon>Tracheophyta</taxon>
        <taxon>Spermatophyta</taxon>
        <taxon>Magnoliopsida</taxon>
        <taxon>eudicotyledons</taxon>
        <taxon>Gunneridae</taxon>
        <taxon>Pentapetalae</taxon>
        <taxon>asterids</taxon>
        <taxon>lamiids</taxon>
        <taxon>Solanales</taxon>
        <taxon>Solanaceae</taxon>
        <taxon>Solanoideae</taxon>
        <taxon>Hyoscyameae</taxon>
        <taxon>Anisodus</taxon>
    </lineage>
</organism>
<proteinExistence type="inferred from homology"/>
<dbReference type="SUPFAM" id="SSF53756">
    <property type="entry name" value="UDP-Glycosyltransferase/glycogen phosphorylase"/>
    <property type="match status" value="1"/>
</dbReference>
<gene>
    <name evidence="2" type="ORF">RND71_038894</name>
</gene>
<evidence type="ECO:0000313" key="2">
    <source>
        <dbReference type="EMBL" id="KAK4343078.1"/>
    </source>
</evidence>
<evidence type="ECO:0000313" key="3">
    <source>
        <dbReference type="Proteomes" id="UP001291623"/>
    </source>
</evidence>
<dbReference type="Gene3D" id="3.40.50.2000">
    <property type="entry name" value="Glycogen Phosphorylase B"/>
    <property type="match status" value="1"/>
</dbReference>
<dbReference type="Proteomes" id="UP001291623">
    <property type="component" value="Unassembled WGS sequence"/>
</dbReference>
<dbReference type="PANTHER" id="PTHR48047">
    <property type="entry name" value="GLYCOSYLTRANSFERASE"/>
    <property type="match status" value="1"/>
</dbReference>
<dbReference type="PANTHER" id="PTHR48047:SF182">
    <property type="entry name" value="GLYCOSYLTRANSFERASE"/>
    <property type="match status" value="1"/>
</dbReference>